<accession>W1Q057</accession>
<sequence length="62" mass="6818">MAPTLSDRMSITKEQILLLDKMSLSTAQVVEEGEEEVVRTTPLQLLAIRKVGKDNFANGGLM</sequence>
<dbReference type="Gramene" id="ERN13864">
    <property type="protein sequence ID" value="ERN13864"/>
    <property type="gene ID" value="AMTR_s00021p00017700"/>
</dbReference>
<gene>
    <name evidence="1" type="ORF">AMTR_s00021p00017700</name>
</gene>
<evidence type="ECO:0000313" key="2">
    <source>
        <dbReference type="Proteomes" id="UP000017836"/>
    </source>
</evidence>
<evidence type="ECO:0000313" key="1">
    <source>
        <dbReference type="EMBL" id="ERN13864.1"/>
    </source>
</evidence>
<dbReference type="EMBL" id="KI392560">
    <property type="protein sequence ID" value="ERN13864.1"/>
    <property type="molecule type" value="Genomic_DNA"/>
</dbReference>
<protein>
    <submittedName>
        <fullName evidence="1">Uncharacterized protein</fullName>
    </submittedName>
</protein>
<proteinExistence type="predicted"/>
<dbReference type="Proteomes" id="UP000017836">
    <property type="component" value="Unassembled WGS sequence"/>
</dbReference>
<reference evidence="2" key="1">
    <citation type="journal article" date="2013" name="Science">
        <title>The Amborella genome and the evolution of flowering plants.</title>
        <authorList>
            <consortium name="Amborella Genome Project"/>
        </authorList>
    </citation>
    <scope>NUCLEOTIDE SEQUENCE [LARGE SCALE GENOMIC DNA]</scope>
</reference>
<name>W1Q057_AMBTC</name>
<dbReference type="HOGENOM" id="CLU_2907063_0_0_1"/>
<keyword evidence="2" id="KW-1185">Reference proteome</keyword>
<dbReference type="AlphaFoldDB" id="W1Q057"/>
<organism evidence="1 2">
    <name type="scientific">Amborella trichopoda</name>
    <dbReference type="NCBI Taxonomy" id="13333"/>
    <lineage>
        <taxon>Eukaryota</taxon>
        <taxon>Viridiplantae</taxon>
        <taxon>Streptophyta</taxon>
        <taxon>Embryophyta</taxon>
        <taxon>Tracheophyta</taxon>
        <taxon>Spermatophyta</taxon>
        <taxon>Magnoliopsida</taxon>
        <taxon>Amborellales</taxon>
        <taxon>Amborellaceae</taxon>
        <taxon>Amborella</taxon>
    </lineage>
</organism>